<dbReference type="EMBL" id="FNXT01000665">
    <property type="protein sequence ID" value="SZX65845.1"/>
    <property type="molecule type" value="Genomic_DNA"/>
</dbReference>
<accession>A0A383VJZ7</accession>
<sequence>MCAAGSATLSKLQDVTRLQLLDVRCDTEGRQLSSPAAEMAAVSLQHLTRLRVLNLGLASAPMVDFATLPSSLQCLHLNLASGFSVGQLATSCATLAAAGPRMPQLRHISLGMELDALLRNSQGAVLAPLSGLTQITSLALTEYQYLPPDAPTHEGYAIVPPLLQQLSGLRQVDLRLCSGQHAQLGPAARVADVRLVLTLARHEQVQFNRLPRSVVQLTGLTSLTILMAEFVYEQDSDLYVFDASPLALCPRLASLLLELHGAKCCQHDLRGLAQLRGLQDLVVLFKCPDVHDARPELEVEVIDSAAGAAGVGNGAAAAAAPGSAGSTDSSTSSGLSGWLSRTTSALRRPGSRGIASMLCKALSGSSSPQALQQQQQQQAEQEVAAAAAAAVDEDSRPISVVCEEWLLQLLDTALDQLRPEFALTVPPVSGRLLLATTSRLLLRAPHMVTAAAQPMLVASHLQLDCESVGDMWGGECFLTRRSPPALQAWVNRNWQPHGVELLARARYPKLSAYPGCRQRINDMLLVAARKGCSGRAVVEALMDTVEERCMSYFT</sequence>
<comment type="subcellular location">
    <subcellularLocation>
        <location evidence="1">Cytoplasm</location>
        <location evidence="1">Cytoskeleton</location>
        <location evidence="1">Cilium axoneme</location>
    </subcellularLocation>
</comment>
<dbReference type="Gene3D" id="3.80.10.10">
    <property type="entry name" value="Ribonuclease Inhibitor"/>
    <property type="match status" value="1"/>
</dbReference>
<evidence type="ECO:0000256" key="2">
    <source>
        <dbReference type="SAM" id="MobiDB-lite"/>
    </source>
</evidence>
<name>A0A383VJZ7_TETOB</name>
<protein>
    <submittedName>
        <fullName evidence="3">Uncharacterized protein</fullName>
    </submittedName>
</protein>
<evidence type="ECO:0000313" key="4">
    <source>
        <dbReference type="Proteomes" id="UP000256970"/>
    </source>
</evidence>
<keyword evidence="4" id="KW-1185">Reference proteome</keyword>
<evidence type="ECO:0000313" key="3">
    <source>
        <dbReference type="EMBL" id="SZX65845.1"/>
    </source>
</evidence>
<dbReference type="SUPFAM" id="SSF52047">
    <property type="entry name" value="RNI-like"/>
    <property type="match status" value="1"/>
</dbReference>
<dbReference type="GO" id="GO:0005930">
    <property type="term" value="C:axoneme"/>
    <property type="evidence" value="ECO:0007669"/>
    <property type="project" value="UniProtKB-SubCell"/>
</dbReference>
<feature type="region of interest" description="Disordered" evidence="2">
    <location>
        <begin position="317"/>
        <end position="337"/>
    </location>
</feature>
<organism evidence="3 4">
    <name type="scientific">Tetradesmus obliquus</name>
    <name type="common">Green alga</name>
    <name type="synonym">Acutodesmus obliquus</name>
    <dbReference type="NCBI Taxonomy" id="3088"/>
    <lineage>
        <taxon>Eukaryota</taxon>
        <taxon>Viridiplantae</taxon>
        <taxon>Chlorophyta</taxon>
        <taxon>core chlorophytes</taxon>
        <taxon>Chlorophyceae</taxon>
        <taxon>CS clade</taxon>
        <taxon>Sphaeropleales</taxon>
        <taxon>Scenedesmaceae</taxon>
        <taxon>Tetradesmus</taxon>
    </lineage>
</organism>
<dbReference type="InterPro" id="IPR032675">
    <property type="entry name" value="LRR_dom_sf"/>
</dbReference>
<dbReference type="AlphaFoldDB" id="A0A383VJZ7"/>
<gene>
    <name evidence="3" type="ORF">BQ4739_LOCUS6309</name>
</gene>
<evidence type="ECO:0000256" key="1">
    <source>
        <dbReference type="ARBA" id="ARBA00004430"/>
    </source>
</evidence>
<dbReference type="Proteomes" id="UP000256970">
    <property type="component" value="Unassembled WGS sequence"/>
</dbReference>
<reference evidence="3 4" key="1">
    <citation type="submission" date="2016-10" db="EMBL/GenBank/DDBJ databases">
        <authorList>
            <person name="Cai Z."/>
        </authorList>
    </citation>
    <scope>NUCLEOTIDE SEQUENCE [LARGE SCALE GENOMIC DNA]</scope>
</reference>
<proteinExistence type="predicted"/>